<evidence type="ECO:0000256" key="2">
    <source>
        <dbReference type="ARBA" id="ARBA00022723"/>
    </source>
</evidence>
<name>A0A0G4IZP6_PLABS</name>
<sequence>MNAFGIQTALSEAEQARLMDVLQELQVRDAQSMYNKLAERCFDRCVDNFRGRTLDQKEEACVNTCCDKFMKYMQRVGARFAEQNMAQPGAAP</sequence>
<dbReference type="PANTHER" id="PTHR13172">
    <property type="entry name" value="MITOCHONDRIAL IMPORT INNER MEMBRANE TRANSLOCASE SUBUNIT TIM9B"/>
    <property type="match status" value="1"/>
</dbReference>
<proteinExistence type="inferred from homology"/>
<comment type="subcellular location">
    <subcellularLocation>
        <location evidence="8">Mitochondrion inner membrane</location>
        <topology evidence="8">Peripheral membrane protein</topology>
        <orientation evidence="8">Intermembrane side</orientation>
    </subcellularLocation>
</comment>
<dbReference type="OrthoDB" id="1551503at2759"/>
<evidence type="ECO:0000313" key="11">
    <source>
        <dbReference type="EMBL" id="SPR01957.1"/>
    </source>
</evidence>
<evidence type="ECO:0000256" key="5">
    <source>
        <dbReference type="ARBA" id="ARBA00023010"/>
    </source>
</evidence>
<dbReference type="GO" id="GO:0046872">
    <property type="term" value="F:metal ion binding"/>
    <property type="evidence" value="ECO:0007669"/>
    <property type="project" value="UniProtKB-KW"/>
</dbReference>
<geneLocation type="mitochondrion" evidence="11"/>
<dbReference type="EMBL" id="CDSF01000103">
    <property type="protein sequence ID" value="CEP00828.1"/>
    <property type="molecule type" value="Genomic_DNA"/>
</dbReference>
<dbReference type="InterPro" id="IPR004217">
    <property type="entry name" value="Tim10-like"/>
</dbReference>
<dbReference type="EMBL" id="OVEO01000020">
    <property type="protein sequence ID" value="SPR01957.1"/>
    <property type="molecule type" value="Genomic_DNA"/>
</dbReference>
<keyword evidence="1 8" id="KW-0813">Transport</keyword>
<evidence type="ECO:0000313" key="13">
    <source>
        <dbReference type="Proteomes" id="UP000290189"/>
    </source>
</evidence>
<comment type="similarity">
    <text evidence="8">Belongs to the small Tim family.</text>
</comment>
<keyword evidence="5 8" id="KW-0811">Translocation</keyword>
<keyword evidence="8" id="KW-0472">Membrane</keyword>
<dbReference type="OMA" id="QDFLRMY"/>
<feature type="domain" description="Tim10-like" evidence="9">
    <location>
        <begin position="21"/>
        <end position="82"/>
    </location>
</feature>
<dbReference type="Proteomes" id="UP000039324">
    <property type="component" value="Unassembled WGS sequence"/>
</dbReference>
<reference evidence="11 13" key="2">
    <citation type="submission" date="2018-03" db="EMBL/GenBank/DDBJ databases">
        <authorList>
            <person name="Fogelqvist J."/>
        </authorList>
    </citation>
    <scope>NUCLEOTIDE SEQUENCE [LARGE SCALE GENOMIC DNA]</scope>
</reference>
<keyword evidence="8" id="KW-0143">Chaperone</keyword>
<keyword evidence="3" id="KW-0862">Zinc</keyword>
<keyword evidence="12" id="KW-1185">Reference proteome</keyword>
<dbReference type="GO" id="GO:0005743">
    <property type="term" value="C:mitochondrial inner membrane"/>
    <property type="evidence" value="ECO:0007669"/>
    <property type="project" value="UniProtKB-SubCell"/>
</dbReference>
<organism evidence="10 12">
    <name type="scientific">Plasmodiophora brassicae</name>
    <name type="common">Clubroot disease agent</name>
    <dbReference type="NCBI Taxonomy" id="37360"/>
    <lineage>
        <taxon>Eukaryota</taxon>
        <taxon>Sar</taxon>
        <taxon>Rhizaria</taxon>
        <taxon>Endomyxa</taxon>
        <taxon>Phytomyxea</taxon>
        <taxon>Plasmodiophorida</taxon>
        <taxon>Plasmodiophoridae</taxon>
        <taxon>Plasmodiophora</taxon>
    </lineage>
</organism>
<gene>
    <name evidence="10" type="ORF">PBRA_008139</name>
    <name evidence="11" type="ORF">PLBR_LOCUS9172</name>
</gene>
<evidence type="ECO:0000256" key="7">
    <source>
        <dbReference type="ARBA" id="ARBA00023157"/>
    </source>
</evidence>
<evidence type="ECO:0000313" key="10">
    <source>
        <dbReference type="EMBL" id="CEP00828.1"/>
    </source>
</evidence>
<dbReference type="Pfam" id="PF02953">
    <property type="entry name" value="zf-Tim10_DDP"/>
    <property type="match status" value="1"/>
</dbReference>
<accession>A0A0G4IZP6</accession>
<evidence type="ECO:0000259" key="9">
    <source>
        <dbReference type="Pfam" id="PF02953"/>
    </source>
</evidence>
<protein>
    <recommendedName>
        <fullName evidence="8">Mitochondrial import inner membrane translocase subunit</fullName>
    </recommendedName>
</protein>
<dbReference type="InterPro" id="IPR050673">
    <property type="entry name" value="Mito_inner_translocase_sub"/>
</dbReference>
<evidence type="ECO:0000256" key="1">
    <source>
        <dbReference type="ARBA" id="ARBA00022448"/>
    </source>
</evidence>
<comment type="function">
    <text evidence="8">Mitochondrial intermembrane chaperone that participates in the import and insertion of some multi-pass transmembrane proteins into the mitochondrial inner membrane. Also required for the transfer of beta-barrel precursors from the TOM complex to the sorting and assembly machinery (SAM complex) of the outer membrane. Acts as a chaperone-like protein that protects the hydrophobic precursors from aggregation and guide them through the mitochondrial intermembrane space.</text>
</comment>
<dbReference type="InterPro" id="IPR035427">
    <property type="entry name" value="Tim10-like_dom_sf"/>
</dbReference>
<keyword evidence="7 8" id="KW-1015">Disulfide bond</keyword>
<dbReference type="SUPFAM" id="SSF144122">
    <property type="entry name" value="Tim10-like"/>
    <property type="match status" value="1"/>
</dbReference>
<dbReference type="STRING" id="37360.A0A0G4IZP6"/>
<dbReference type="AlphaFoldDB" id="A0A0G4IZP6"/>
<reference evidence="10 12" key="1">
    <citation type="submission" date="2015-02" db="EMBL/GenBank/DDBJ databases">
        <authorList>
            <person name="Chooi Y.-H."/>
        </authorList>
    </citation>
    <scope>NUCLEOTIDE SEQUENCE [LARGE SCALE GENOMIC DNA]</scope>
    <source>
        <strain evidence="10">E3</strain>
    </source>
</reference>
<comment type="domain">
    <text evidence="8">The twin CX3C motif contains 4 conserved Cys residues that form 2 disulfide bonds in the mitochondrial intermembrane space.</text>
</comment>
<evidence type="ECO:0000256" key="4">
    <source>
        <dbReference type="ARBA" id="ARBA00022927"/>
    </source>
</evidence>
<comment type="subunit">
    <text evidence="8">Heterohexamer.</text>
</comment>
<dbReference type="Proteomes" id="UP000290189">
    <property type="component" value="Unassembled WGS sequence"/>
</dbReference>
<evidence type="ECO:0000256" key="3">
    <source>
        <dbReference type="ARBA" id="ARBA00022833"/>
    </source>
</evidence>
<dbReference type="GO" id="GO:0015031">
    <property type="term" value="P:protein transport"/>
    <property type="evidence" value="ECO:0007669"/>
    <property type="project" value="UniProtKB-KW"/>
</dbReference>
<keyword evidence="6 8" id="KW-0496">Mitochondrion</keyword>
<keyword evidence="8" id="KW-0999">Mitochondrion inner membrane</keyword>
<keyword evidence="2" id="KW-0479">Metal-binding</keyword>
<evidence type="ECO:0000256" key="6">
    <source>
        <dbReference type="ARBA" id="ARBA00023128"/>
    </source>
</evidence>
<evidence type="ECO:0000313" key="12">
    <source>
        <dbReference type="Proteomes" id="UP000039324"/>
    </source>
</evidence>
<evidence type="ECO:0000256" key="8">
    <source>
        <dbReference type="RuleBase" id="RU367043"/>
    </source>
</evidence>
<keyword evidence="4 8" id="KW-0653">Protein transport</keyword>
<dbReference type="Gene3D" id="1.10.287.810">
    <property type="entry name" value="Mitochondrial import inner membrane translocase subunit tim13 like domains"/>
    <property type="match status" value="1"/>
</dbReference>